<proteinExistence type="predicted"/>
<name>A0A644YP06_9ZZZZ</name>
<organism evidence="1">
    <name type="scientific">bioreactor metagenome</name>
    <dbReference type="NCBI Taxonomy" id="1076179"/>
    <lineage>
        <taxon>unclassified sequences</taxon>
        <taxon>metagenomes</taxon>
        <taxon>ecological metagenomes</taxon>
    </lineage>
</organism>
<sequence>MNDRTPFVEKLDVFIFDVLQLQLRFRAVPPNIYRKFTDERNDICFVQVIADAPLIEADHIQEEVLVLELKFKMLVVGTNLSDVRQGHILEAEHRLWIISPIRFQQFQFLQKLQSDIGKRQDGIDVNGFAQYNRIMVVSRIAVYLFGEGG</sequence>
<evidence type="ECO:0000313" key="1">
    <source>
        <dbReference type="EMBL" id="MPM29718.1"/>
    </source>
</evidence>
<comment type="caution">
    <text evidence="1">The sequence shown here is derived from an EMBL/GenBank/DDBJ whole genome shotgun (WGS) entry which is preliminary data.</text>
</comment>
<dbReference type="EMBL" id="VSSQ01005589">
    <property type="protein sequence ID" value="MPM29718.1"/>
    <property type="molecule type" value="Genomic_DNA"/>
</dbReference>
<reference evidence="1" key="1">
    <citation type="submission" date="2019-08" db="EMBL/GenBank/DDBJ databases">
        <authorList>
            <person name="Kucharzyk K."/>
            <person name="Murdoch R.W."/>
            <person name="Higgins S."/>
            <person name="Loffler F."/>
        </authorList>
    </citation>
    <scope>NUCLEOTIDE SEQUENCE</scope>
</reference>
<dbReference type="AlphaFoldDB" id="A0A644YP06"/>
<protein>
    <submittedName>
        <fullName evidence="1">Uncharacterized protein</fullName>
    </submittedName>
</protein>
<accession>A0A644YP06</accession>
<gene>
    <name evidence="1" type="ORF">SDC9_76258</name>
</gene>